<evidence type="ECO:0000256" key="1">
    <source>
        <dbReference type="SAM" id="MobiDB-lite"/>
    </source>
</evidence>
<keyword evidence="3" id="KW-1185">Reference proteome</keyword>
<accession>A0A4R4D2N4</accession>
<dbReference type="AlphaFoldDB" id="A0A4R4D2N4"/>
<reference evidence="2 3" key="1">
    <citation type="submission" date="2019-03" db="EMBL/GenBank/DDBJ databases">
        <title>Paracraurococcus aquatilis NE82 genome sequence.</title>
        <authorList>
            <person name="Zhao Y."/>
            <person name="Du Z."/>
        </authorList>
    </citation>
    <scope>NUCLEOTIDE SEQUENCE [LARGE SCALE GENOMIC DNA]</scope>
    <source>
        <strain evidence="2 3">NE82</strain>
    </source>
</reference>
<feature type="region of interest" description="Disordered" evidence="1">
    <location>
        <begin position="31"/>
        <end position="54"/>
    </location>
</feature>
<proteinExistence type="predicted"/>
<evidence type="ECO:0000313" key="3">
    <source>
        <dbReference type="Proteomes" id="UP000295023"/>
    </source>
</evidence>
<dbReference type="Proteomes" id="UP000295023">
    <property type="component" value="Unassembled WGS sequence"/>
</dbReference>
<protein>
    <submittedName>
        <fullName evidence="2">Uncharacterized protein</fullName>
    </submittedName>
</protein>
<dbReference type="EMBL" id="SKBM01000043">
    <property type="protein sequence ID" value="TCZ52985.1"/>
    <property type="molecule type" value="Genomic_DNA"/>
</dbReference>
<sequence length="188" mass="20567">MGTIQGADITALAVRMHNAQSGLQDRVQVQPAAGATASNQRAGTASKREESQASPAVVVSLSAEALARARDAVSTTEDAEARAQRQQTLDIRRFMAEQAEEGVDAMRKQYDLITDQVRIFDETGQIWMPDGKGVLQPSSIPMENWDHYGGPAAYMAIVKQRLPQYAEGIKIYAESAAEHRAFYESLLK</sequence>
<organism evidence="2 3">
    <name type="scientific">Roseicella aquatilis</name>
    <dbReference type="NCBI Taxonomy" id="2527868"/>
    <lineage>
        <taxon>Bacteria</taxon>
        <taxon>Pseudomonadati</taxon>
        <taxon>Pseudomonadota</taxon>
        <taxon>Alphaproteobacteria</taxon>
        <taxon>Acetobacterales</taxon>
        <taxon>Roseomonadaceae</taxon>
        <taxon>Roseicella</taxon>
    </lineage>
</organism>
<comment type="caution">
    <text evidence="2">The sequence shown here is derived from an EMBL/GenBank/DDBJ whole genome shotgun (WGS) entry which is preliminary data.</text>
</comment>
<dbReference type="RefSeq" id="WP_132296820.1">
    <property type="nucleotide sequence ID" value="NZ_SKBM01000043.1"/>
</dbReference>
<name>A0A4R4D2N4_9PROT</name>
<evidence type="ECO:0000313" key="2">
    <source>
        <dbReference type="EMBL" id="TCZ52985.1"/>
    </source>
</evidence>
<gene>
    <name evidence="2" type="ORF">EXY23_25520</name>
</gene>